<keyword evidence="2" id="KW-1185">Reference proteome</keyword>
<dbReference type="AlphaFoldDB" id="A0A0H2S1A6"/>
<protein>
    <submittedName>
        <fullName evidence="1">Uncharacterized protein</fullName>
    </submittedName>
</protein>
<sequence>MGRSHSPTSPHALIAGTSHLLSSNPLFSLVFISASSLMLSSSHRNERTLETPALLLIIALSDRDPVLRQATVFVIPLQKRNLCHRIPLPAVIRYWGLMGVVEDEDSNFSRDKEQCSSFYIADFLKIFPLCLSSDFSRSFFHPSFRSSILFLSESTNLHHYPYASTLPHLDVAHRNPSPSLRILTRCHSPNQSRMA</sequence>
<name>A0A0H2S1A6_9AGAM</name>
<evidence type="ECO:0000313" key="1">
    <source>
        <dbReference type="EMBL" id="KLO18115.1"/>
    </source>
</evidence>
<dbReference type="EMBL" id="KQ085897">
    <property type="protein sequence ID" value="KLO18115.1"/>
    <property type="molecule type" value="Genomic_DNA"/>
</dbReference>
<gene>
    <name evidence="1" type="ORF">SCHPADRAFT_131125</name>
</gene>
<evidence type="ECO:0000313" key="2">
    <source>
        <dbReference type="Proteomes" id="UP000053477"/>
    </source>
</evidence>
<dbReference type="Proteomes" id="UP000053477">
    <property type="component" value="Unassembled WGS sequence"/>
</dbReference>
<accession>A0A0H2S1A6</accession>
<dbReference type="InParanoid" id="A0A0H2S1A6"/>
<proteinExistence type="predicted"/>
<reference evidence="1 2" key="1">
    <citation type="submission" date="2015-04" db="EMBL/GenBank/DDBJ databases">
        <title>Complete genome sequence of Schizopora paradoxa KUC8140, a cosmopolitan wood degrader in East Asia.</title>
        <authorList>
            <consortium name="DOE Joint Genome Institute"/>
            <person name="Min B."/>
            <person name="Park H."/>
            <person name="Jang Y."/>
            <person name="Kim J.-J."/>
            <person name="Kim K.H."/>
            <person name="Pangilinan J."/>
            <person name="Lipzen A."/>
            <person name="Riley R."/>
            <person name="Grigoriev I.V."/>
            <person name="Spatafora J.W."/>
            <person name="Choi I.-G."/>
        </authorList>
    </citation>
    <scope>NUCLEOTIDE SEQUENCE [LARGE SCALE GENOMIC DNA]</scope>
    <source>
        <strain evidence="1 2">KUC8140</strain>
    </source>
</reference>
<organism evidence="1 2">
    <name type="scientific">Schizopora paradoxa</name>
    <dbReference type="NCBI Taxonomy" id="27342"/>
    <lineage>
        <taxon>Eukaryota</taxon>
        <taxon>Fungi</taxon>
        <taxon>Dikarya</taxon>
        <taxon>Basidiomycota</taxon>
        <taxon>Agaricomycotina</taxon>
        <taxon>Agaricomycetes</taxon>
        <taxon>Hymenochaetales</taxon>
        <taxon>Schizoporaceae</taxon>
        <taxon>Schizopora</taxon>
    </lineage>
</organism>